<sequence length="220" mass="24448">MLVLRDIYKSFEHHGKRIAILNGVDLRLEAGESLAVMGASGVGKSTLLHMMGSLDPPTRGEVRFNGVDIYGMDEASLCRFRNREIGFVFQFHHLLPELNALENVMMPALIARVPRSRSVRLGIEALGKVGLTERLDHRAGELSGGEQQRVAIARALLMEPKLILADEPTGNLDVQTGEDVSELLVRLNREEGMAMVIVTHNRRLADKMSRRMEIVNGKIC</sequence>
<dbReference type="InterPro" id="IPR017871">
    <property type="entry name" value="ABC_transporter-like_CS"/>
</dbReference>
<dbReference type="GO" id="GO:0016887">
    <property type="term" value="F:ATP hydrolysis activity"/>
    <property type="evidence" value="ECO:0007669"/>
    <property type="project" value="InterPro"/>
</dbReference>
<keyword evidence="6" id="KW-0449">Lipoprotein</keyword>
<comment type="similarity">
    <text evidence="4">Belongs to the ABC transporter superfamily. Macrolide exporter (TC 3.A.1.122) family.</text>
</comment>
<dbReference type="InterPro" id="IPR027417">
    <property type="entry name" value="P-loop_NTPase"/>
</dbReference>
<accession>A0A653ABB9</accession>
<organism evidence="6">
    <name type="scientific">Uncultured Desulfatiglans sp</name>
    <dbReference type="NCBI Taxonomy" id="1748965"/>
    <lineage>
        <taxon>Bacteria</taxon>
        <taxon>Pseudomonadati</taxon>
        <taxon>Thermodesulfobacteriota</taxon>
        <taxon>Desulfobacteria</taxon>
        <taxon>Desulfatiglandales</taxon>
        <taxon>Desulfatiglandaceae</taxon>
        <taxon>Desulfatiglans</taxon>
        <taxon>environmental samples</taxon>
    </lineage>
</organism>
<gene>
    <name evidence="6" type="primary">lolD</name>
    <name evidence="6" type="ORF">TRIP_B350282</name>
</gene>
<keyword evidence="2" id="KW-0547">Nucleotide-binding</keyword>
<dbReference type="GO" id="GO:0098796">
    <property type="term" value="C:membrane protein complex"/>
    <property type="evidence" value="ECO:0007669"/>
    <property type="project" value="UniProtKB-ARBA"/>
</dbReference>
<dbReference type="InterPro" id="IPR003593">
    <property type="entry name" value="AAA+_ATPase"/>
</dbReference>
<proteinExistence type="inferred from homology"/>
<dbReference type="PROSITE" id="PS00211">
    <property type="entry name" value="ABC_TRANSPORTER_1"/>
    <property type="match status" value="1"/>
</dbReference>
<dbReference type="PANTHER" id="PTHR42798:SF2">
    <property type="entry name" value="ABC TRANSPORTER ATP-BINDING PROTEIN MG467-RELATED"/>
    <property type="match status" value="1"/>
</dbReference>
<evidence type="ECO:0000256" key="4">
    <source>
        <dbReference type="ARBA" id="ARBA00038388"/>
    </source>
</evidence>
<evidence type="ECO:0000256" key="1">
    <source>
        <dbReference type="ARBA" id="ARBA00022448"/>
    </source>
</evidence>
<dbReference type="InterPro" id="IPR017911">
    <property type="entry name" value="MacB-like_ATP-bd"/>
</dbReference>
<dbReference type="EMBL" id="UPXX01000029">
    <property type="protein sequence ID" value="VBB45263.1"/>
    <property type="molecule type" value="Genomic_DNA"/>
</dbReference>
<keyword evidence="1" id="KW-0813">Transport</keyword>
<dbReference type="Pfam" id="PF00005">
    <property type="entry name" value="ABC_tran"/>
    <property type="match status" value="1"/>
</dbReference>
<dbReference type="InterPro" id="IPR003439">
    <property type="entry name" value="ABC_transporter-like_ATP-bd"/>
</dbReference>
<reference evidence="6" key="1">
    <citation type="submission" date="2018-07" db="EMBL/GenBank/DDBJ databases">
        <authorList>
            <consortium name="Genoscope - CEA"/>
            <person name="William W."/>
        </authorList>
    </citation>
    <scope>NUCLEOTIDE SEQUENCE</scope>
    <source>
        <strain evidence="6">IK1</strain>
    </source>
</reference>
<dbReference type="SUPFAM" id="SSF52540">
    <property type="entry name" value="P-loop containing nucleoside triphosphate hydrolases"/>
    <property type="match status" value="1"/>
</dbReference>
<dbReference type="FunFam" id="3.40.50.300:FF:000032">
    <property type="entry name" value="Export ABC transporter ATP-binding protein"/>
    <property type="match status" value="1"/>
</dbReference>
<evidence type="ECO:0000313" key="6">
    <source>
        <dbReference type="EMBL" id="VBB45263.1"/>
    </source>
</evidence>
<evidence type="ECO:0000256" key="3">
    <source>
        <dbReference type="ARBA" id="ARBA00022840"/>
    </source>
</evidence>
<dbReference type="PANTHER" id="PTHR42798">
    <property type="entry name" value="LIPOPROTEIN-RELEASING SYSTEM ATP-BINDING PROTEIN LOLD"/>
    <property type="match status" value="1"/>
</dbReference>
<name>A0A653ABB9_UNCDX</name>
<dbReference type="AlphaFoldDB" id="A0A653ABB9"/>
<feature type="domain" description="ABC transporter" evidence="5">
    <location>
        <begin position="2"/>
        <end position="219"/>
    </location>
</feature>
<evidence type="ECO:0000259" key="5">
    <source>
        <dbReference type="PROSITE" id="PS50893"/>
    </source>
</evidence>
<keyword evidence="3 6" id="KW-0067">ATP-binding</keyword>
<dbReference type="PROSITE" id="PS50893">
    <property type="entry name" value="ABC_TRANSPORTER_2"/>
    <property type="match status" value="1"/>
</dbReference>
<dbReference type="GO" id="GO:0022857">
    <property type="term" value="F:transmembrane transporter activity"/>
    <property type="evidence" value="ECO:0007669"/>
    <property type="project" value="UniProtKB-ARBA"/>
</dbReference>
<evidence type="ECO:0000256" key="2">
    <source>
        <dbReference type="ARBA" id="ARBA00022741"/>
    </source>
</evidence>
<dbReference type="Gene3D" id="3.40.50.300">
    <property type="entry name" value="P-loop containing nucleotide triphosphate hydrolases"/>
    <property type="match status" value="1"/>
</dbReference>
<protein>
    <submittedName>
        <fullName evidence="6">Outer membrane-specific lipoprotein transporter subunit ATP-binding component of ABC superfamily</fullName>
    </submittedName>
</protein>
<dbReference type="SMART" id="SM00382">
    <property type="entry name" value="AAA"/>
    <property type="match status" value="1"/>
</dbReference>
<dbReference type="GO" id="GO:0005524">
    <property type="term" value="F:ATP binding"/>
    <property type="evidence" value="ECO:0007669"/>
    <property type="project" value="UniProtKB-KW"/>
</dbReference>
<dbReference type="CDD" id="cd03255">
    <property type="entry name" value="ABC_MJ0796_LolCDE_FtsE"/>
    <property type="match status" value="1"/>
</dbReference>